<dbReference type="AlphaFoldDB" id="A0A162MZH2"/>
<protein>
    <recommendedName>
        <fullName evidence="4">Nucleoside phosphorylase domain-containing protein</fullName>
    </recommendedName>
</protein>
<dbReference type="OrthoDB" id="1577640at2759"/>
<comment type="caution">
    <text evidence="2">The sequence shown here is derived from an EMBL/GenBank/DDBJ whole genome shotgun (WGS) entry which is preliminary data.</text>
</comment>
<evidence type="ECO:0000313" key="3">
    <source>
        <dbReference type="Proteomes" id="UP000076881"/>
    </source>
</evidence>
<dbReference type="InterPro" id="IPR035994">
    <property type="entry name" value="Nucleoside_phosphorylase_sf"/>
</dbReference>
<name>A0A162MZH2_CORDF</name>
<feature type="region of interest" description="Disordered" evidence="1">
    <location>
        <begin position="133"/>
        <end position="159"/>
    </location>
</feature>
<dbReference type="Proteomes" id="UP000076881">
    <property type="component" value="Unassembled WGS sequence"/>
</dbReference>
<dbReference type="STRING" id="1081108.A0A162MZH2"/>
<proteinExistence type="predicted"/>
<reference evidence="2 3" key="1">
    <citation type="journal article" date="2016" name="Genome Biol. Evol.">
        <title>Divergent and convergent evolution of fungal pathogenicity.</title>
        <authorList>
            <person name="Shang Y."/>
            <person name="Xiao G."/>
            <person name="Zheng P."/>
            <person name="Cen K."/>
            <person name="Zhan S."/>
            <person name="Wang C."/>
        </authorList>
    </citation>
    <scope>NUCLEOTIDE SEQUENCE [LARGE SCALE GENOMIC DNA]</scope>
    <source>
        <strain evidence="2 3">RCEF 1005</strain>
    </source>
</reference>
<evidence type="ECO:0000313" key="2">
    <source>
        <dbReference type="EMBL" id="OAA73069.1"/>
    </source>
</evidence>
<evidence type="ECO:0008006" key="4">
    <source>
        <dbReference type="Google" id="ProtNLM"/>
    </source>
</evidence>
<accession>A0A162MZH2</accession>
<organism evidence="2 3">
    <name type="scientific">Akanthomyces lecanii RCEF 1005</name>
    <dbReference type="NCBI Taxonomy" id="1081108"/>
    <lineage>
        <taxon>Eukaryota</taxon>
        <taxon>Fungi</taxon>
        <taxon>Dikarya</taxon>
        <taxon>Ascomycota</taxon>
        <taxon>Pezizomycotina</taxon>
        <taxon>Sordariomycetes</taxon>
        <taxon>Hypocreomycetidae</taxon>
        <taxon>Hypocreales</taxon>
        <taxon>Cordycipitaceae</taxon>
        <taxon>Akanthomyces</taxon>
        <taxon>Cordyceps confragosa</taxon>
    </lineage>
</organism>
<sequence length="159" mass="17746">MVRTFHNIRVGLMVGIGGGAPTAEQDIRLGDIVVSGLRDGNGGVFQYDFGKTMQEGSFKTTGYLNQPPTMLRTAVLHLSAENTINGHDFESEIERTLETNPRLQDRYSRPDPRSHRLYYPTVLHPATDAASCETVCGDDPSKLSTRRQRKKYENNPAIH</sequence>
<keyword evidence="3" id="KW-1185">Reference proteome</keyword>
<dbReference type="Gene3D" id="3.40.50.1580">
    <property type="entry name" value="Nucleoside phosphorylase domain"/>
    <property type="match status" value="1"/>
</dbReference>
<dbReference type="GO" id="GO:0009116">
    <property type="term" value="P:nucleoside metabolic process"/>
    <property type="evidence" value="ECO:0007669"/>
    <property type="project" value="InterPro"/>
</dbReference>
<dbReference type="InterPro" id="IPR053137">
    <property type="entry name" value="NLR-like"/>
</dbReference>
<dbReference type="EMBL" id="AZHF01000007">
    <property type="protein sequence ID" value="OAA73069.1"/>
    <property type="molecule type" value="Genomic_DNA"/>
</dbReference>
<dbReference type="PANTHER" id="PTHR46082:SF11">
    <property type="entry name" value="AAA+ ATPASE DOMAIN-CONTAINING PROTEIN-RELATED"/>
    <property type="match status" value="1"/>
</dbReference>
<gene>
    <name evidence="2" type="ORF">LEL_08853</name>
</gene>
<evidence type="ECO:0000256" key="1">
    <source>
        <dbReference type="SAM" id="MobiDB-lite"/>
    </source>
</evidence>
<dbReference type="PANTHER" id="PTHR46082">
    <property type="entry name" value="ATP/GTP-BINDING PROTEIN-RELATED"/>
    <property type="match status" value="1"/>
</dbReference>
<dbReference type="GO" id="GO:0003824">
    <property type="term" value="F:catalytic activity"/>
    <property type="evidence" value="ECO:0007669"/>
    <property type="project" value="InterPro"/>
</dbReference>